<feature type="DNA-binding region" description="H-T-H motif" evidence="2">
    <location>
        <begin position="61"/>
        <end position="80"/>
    </location>
</feature>
<organism evidence="4">
    <name type="scientific">Leptospirillum ferriphilum</name>
    <dbReference type="NCBI Taxonomy" id="178606"/>
    <lineage>
        <taxon>Bacteria</taxon>
        <taxon>Pseudomonadati</taxon>
        <taxon>Nitrospirota</taxon>
        <taxon>Nitrospiria</taxon>
        <taxon>Nitrospirales</taxon>
        <taxon>Nitrospiraceae</taxon>
        <taxon>Leptospirillum</taxon>
    </lineage>
</organism>
<evidence type="ECO:0000259" key="3">
    <source>
        <dbReference type="PROSITE" id="PS50977"/>
    </source>
</evidence>
<protein>
    <submittedName>
        <fullName evidence="4">TetR/AcrR family transcriptional regulator</fullName>
    </submittedName>
</protein>
<evidence type="ECO:0000313" key="4">
    <source>
        <dbReference type="EMBL" id="HFT93300.1"/>
    </source>
</evidence>
<accession>A0A7C3LS53</accession>
<dbReference type="GO" id="GO:0003677">
    <property type="term" value="F:DNA binding"/>
    <property type="evidence" value="ECO:0007669"/>
    <property type="project" value="UniProtKB-UniRule"/>
</dbReference>
<dbReference type="Pfam" id="PF00440">
    <property type="entry name" value="TetR_N"/>
    <property type="match status" value="1"/>
</dbReference>
<dbReference type="AlphaFoldDB" id="A0A7C3LS53"/>
<evidence type="ECO:0000256" key="2">
    <source>
        <dbReference type="PROSITE-ProRule" id="PRU00335"/>
    </source>
</evidence>
<sequence length="241" mass="27922">MVSRIKSPESKPKYVKKLLMHKNPDRIDKSGRDPLSHEEARNHIIERAANLFAEKRYDQVTLDDLISILGIGKGTLYRYFTNKAEIYSRILEVGHENLLTLLAEVQSRKDMGPSEKLHEIARSMAHFIRLHQDIYTVMAIEEPKDRYCRSAKMLRYRNERIRIVASVVNKGQHDNIFRADFDSWLFAQSLMGAIWVEAIFPSSEGNNGGKQILRTEEIVSLFLHGIQKEAKKPDRDIRGFE</sequence>
<dbReference type="SUPFAM" id="SSF48498">
    <property type="entry name" value="Tetracyclin repressor-like, C-terminal domain"/>
    <property type="match status" value="1"/>
</dbReference>
<dbReference type="InterPro" id="IPR036271">
    <property type="entry name" value="Tet_transcr_reg_TetR-rel_C_sf"/>
</dbReference>
<dbReference type="PANTHER" id="PTHR43479:SF11">
    <property type="entry name" value="ACREF_ENVCD OPERON REPRESSOR-RELATED"/>
    <property type="match status" value="1"/>
</dbReference>
<dbReference type="InterPro" id="IPR050624">
    <property type="entry name" value="HTH-type_Tx_Regulator"/>
</dbReference>
<gene>
    <name evidence="4" type="ORF">ENX03_05060</name>
</gene>
<dbReference type="PRINTS" id="PR00455">
    <property type="entry name" value="HTHTETR"/>
</dbReference>
<dbReference type="Gene3D" id="1.10.10.60">
    <property type="entry name" value="Homeodomain-like"/>
    <property type="match status" value="1"/>
</dbReference>
<keyword evidence="1 2" id="KW-0238">DNA-binding</keyword>
<dbReference type="InterPro" id="IPR009057">
    <property type="entry name" value="Homeodomain-like_sf"/>
</dbReference>
<dbReference type="SUPFAM" id="SSF46689">
    <property type="entry name" value="Homeodomain-like"/>
    <property type="match status" value="1"/>
</dbReference>
<feature type="domain" description="HTH tetR-type" evidence="3">
    <location>
        <begin position="38"/>
        <end position="98"/>
    </location>
</feature>
<dbReference type="InterPro" id="IPR001647">
    <property type="entry name" value="HTH_TetR"/>
</dbReference>
<dbReference type="PANTHER" id="PTHR43479">
    <property type="entry name" value="ACREF/ENVCD OPERON REPRESSOR-RELATED"/>
    <property type="match status" value="1"/>
</dbReference>
<dbReference type="PROSITE" id="PS50977">
    <property type="entry name" value="HTH_TETR_2"/>
    <property type="match status" value="1"/>
</dbReference>
<dbReference type="Gene3D" id="1.10.357.10">
    <property type="entry name" value="Tetracycline Repressor, domain 2"/>
    <property type="match status" value="1"/>
</dbReference>
<reference evidence="4" key="1">
    <citation type="journal article" date="2020" name="mSystems">
        <title>Genome- and Community-Level Interaction Insights into Carbon Utilization and Element Cycling Functions of Hydrothermarchaeota in Hydrothermal Sediment.</title>
        <authorList>
            <person name="Zhou Z."/>
            <person name="Liu Y."/>
            <person name="Xu W."/>
            <person name="Pan J."/>
            <person name="Luo Z.H."/>
            <person name="Li M."/>
        </authorList>
    </citation>
    <scope>NUCLEOTIDE SEQUENCE [LARGE SCALE GENOMIC DNA]</scope>
    <source>
        <strain evidence="4">SpSt-902</strain>
    </source>
</reference>
<comment type="caution">
    <text evidence="4">The sequence shown here is derived from an EMBL/GenBank/DDBJ whole genome shotgun (WGS) entry which is preliminary data.</text>
</comment>
<proteinExistence type="predicted"/>
<name>A0A7C3LS53_9BACT</name>
<dbReference type="EMBL" id="DTMM01000096">
    <property type="protein sequence ID" value="HFT93300.1"/>
    <property type="molecule type" value="Genomic_DNA"/>
</dbReference>
<evidence type="ECO:0000256" key="1">
    <source>
        <dbReference type="ARBA" id="ARBA00023125"/>
    </source>
</evidence>